<evidence type="ECO:0000256" key="6">
    <source>
        <dbReference type="ARBA" id="ARBA00023002"/>
    </source>
</evidence>
<organism evidence="10 11">
    <name type="scientific">Candidatus Magnetaquiglobus chichijimensis</name>
    <dbReference type="NCBI Taxonomy" id="3141448"/>
    <lineage>
        <taxon>Bacteria</taxon>
        <taxon>Pseudomonadati</taxon>
        <taxon>Pseudomonadota</taxon>
        <taxon>Magnetococcia</taxon>
        <taxon>Magnetococcales</taxon>
        <taxon>Candidatus Magnetaquicoccaceae</taxon>
        <taxon>Candidatus Magnetaquiglobus</taxon>
    </lineage>
</organism>
<name>A0ABQ0C6K7_9PROT</name>
<evidence type="ECO:0000256" key="8">
    <source>
        <dbReference type="ARBA" id="ARBA00023014"/>
    </source>
</evidence>
<keyword evidence="3" id="KW-0819">tRNA processing</keyword>
<dbReference type="Pfam" id="PF13484">
    <property type="entry name" value="Fer4_16"/>
    <property type="match status" value="1"/>
</dbReference>
<keyword evidence="5" id="KW-0671">Queuosine biosynthesis</keyword>
<accession>A0ABQ0C6K7</accession>
<evidence type="ECO:0000313" key="11">
    <source>
        <dbReference type="Proteomes" id="UP001628193"/>
    </source>
</evidence>
<evidence type="ECO:0000256" key="3">
    <source>
        <dbReference type="ARBA" id="ARBA00022694"/>
    </source>
</evidence>
<protein>
    <submittedName>
        <fullName evidence="10">Epoxyqueuosine reductase</fullName>
        <ecNumber evidence="10">1.17.99.6</ecNumber>
    </submittedName>
</protein>
<sequence length="360" mass="39847">MTNPDDIMQFNNPWERRKEALRAQAIAMGFALAGFAALRPPPRAEALTPWLEAGRHGGMAWLARSPEKRADPGLLLGTEGVLMVLGWHFPNQERDRDRDPACGVIAAYAQRTDYHIVLKEKTEALAAWLEREMGTVISHRSFVDTAPLLEKPLAMAAGLGWQGKNTLLVTRRFGCRLMLAELFLPVPISPDAAGGDHCGRCDRCQRACPTGALNRDYQIDAGRCLAYLTVEHRGSIPESLRTALGNRIFGCDACITACPWNRFAPLETPPPSDLAQSGSDAPFNRTLTEWAELDETAFQHRFAGTPVQRIGRVRLLRNIATALGNWDDPGAIPPLRRLLEHPSPLVREHAAWALEKQMAK</sequence>
<gene>
    <name evidence="10" type="primary">queG</name>
    <name evidence="10" type="ORF">SIID45300_00829</name>
</gene>
<dbReference type="InterPro" id="IPR011989">
    <property type="entry name" value="ARM-like"/>
</dbReference>
<dbReference type="Gene3D" id="1.25.10.10">
    <property type="entry name" value="Leucine-rich Repeat Variant"/>
    <property type="match status" value="1"/>
</dbReference>
<evidence type="ECO:0000256" key="7">
    <source>
        <dbReference type="ARBA" id="ARBA00023004"/>
    </source>
</evidence>
<comment type="caution">
    <text evidence="10">The sequence shown here is derived from an EMBL/GenBank/DDBJ whole genome shotgun (WGS) entry which is preliminary data.</text>
</comment>
<keyword evidence="4" id="KW-0479">Metal-binding</keyword>
<evidence type="ECO:0000256" key="2">
    <source>
        <dbReference type="ARBA" id="ARBA00022490"/>
    </source>
</evidence>
<dbReference type="NCBIfam" id="TIGR00276">
    <property type="entry name" value="tRNA epoxyqueuosine(34) reductase QueG"/>
    <property type="match status" value="1"/>
</dbReference>
<dbReference type="PANTHER" id="PTHR30002:SF4">
    <property type="entry name" value="EPOXYQUEUOSINE REDUCTASE"/>
    <property type="match status" value="1"/>
</dbReference>
<evidence type="ECO:0000313" key="10">
    <source>
        <dbReference type="EMBL" id="GAB0056521.1"/>
    </source>
</evidence>
<keyword evidence="7" id="KW-0408">Iron</keyword>
<dbReference type="EC" id="1.17.99.6" evidence="10"/>
<keyword evidence="6 10" id="KW-0560">Oxidoreductase</keyword>
<reference evidence="10 11" key="1">
    <citation type="submission" date="2024-05" db="EMBL/GenBank/DDBJ databases">
        <authorList>
            <consortium name="Candidatus Magnetaquicoccaceae bacterium FCR-1 genome sequencing consortium"/>
            <person name="Shimoshige H."/>
            <person name="Shimamura S."/>
            <person name="Taoka A."/>
            <person name="Kobayashi H."/>
            <person name="Maekawa T."/>
        </authorList>
    </citation>
    <scope>NUCLEOTIDE SEQUENCE [LARGE SCALE GENOMIC DNA]</scope>
    <source>
        <strain evidence="10 11">FCR-1</strain>
    </source>
</reference>
<dbReference type="PANTHER" id="PTHR30002">
    <property type="entry name" value="EPOXYQUEUOSINE REDUCTASE"/>
    <property type="match status" value="1"/>
</dbReference>
<keyword evidence="11" id="KW-1185">Reference proteome</keyword>
<keyword evidence="8" id="KW-0411">Iron-sulfur</keyword>
<keyword evidence="2" id="KW-0963">Cytoplasm</keyword>
<dbReference type="InterPro" id="IPR017896">
    <property type="entry name" value="4Fe4S_Fe-S-bd"/>
</dbReference>
<dbReference type="Proteomes" id="UP001628193">
    <property type="component" value="Unassembled WGS sequence"/>
</dbReference>
<proteinExistence type="predicted"/>
<dbReference type="RefSeq" id="WP_420904227.1">
    <property type="nucleotide sequence ID" value="NZ_BAAFGK010000002.1"/>
</dbReference>
<dbReference type="Pfam" id="PF08331">
    <property type="entry name" value="QueG_DUF1730"/>
    <property type="match status" value="1"/>
</dbReference>
<dbReference type="InterPro" id="IPR017900">
    <property type="entry name" value="4Fe4S_Fe_S_CS"/>
</dbReference>
<dbReference type="GO" id="GO:0052693">
    <property type="term" value="F:epoxyqueuosine reductase activity"/>
    <property type="evidence" value="ECO:0007669"/>
    <property type="project" value="UniProtKB-EC"/>
</dbReference>
<dbReference type="PROSITE" id="PS00198">
    <property type="entry name" value="4FE4S_FER_1"/>
    <property type="match status" value="1"/>
</dbReference>
<evidence type="ECO:0000256" key="5">
    <source>
        <dbReference type="ARBA" id="ARBA00022785"/>
    </source>
</evidence>
<dbReference type="Gene3D" id="3.30.70.20">
    <property type="match status" value="1"/>
</dbReference>
<evidence type="ECO:0000256" key="1">
    <source>
        <dbReference type="ARBA" id="ARBA00022485"/>
    </source>
</evidence>
<dbReference type="Pfam" id="PF13646">
    <property type="entry name" value="HEAT_2"/>
    <property type="match status" value="1"/>
</dbReference>
<keyword evidence="1" id="KW-0004">4Fe-4S</keyword>
<dbReference type="SUPFAM" id="SSF46548">
    <property type="entry name" value="alpha-helical ferredoxin"/>
    <property type="match status" value="1"/>
</dbReference>
<dbReference type="InterPro" id="IPR013542">
    <property type="entry name" value="QueG_DUF1730"/>
</dbReference>
<dbReference type="PROSITE" id="PS51379">
    <property type="entry name" value="4FE4S_FER_2"/>
    <property type="match status" value="1"/>
</dbReference>
<evidence type="ECO:0000256" key="4">
    <source>
        <dbReference type="ARBA" id="ARBA00022723"/>
    </source>
</evidence>
<dbReference type="EMBL" id="BAAFGK010000002">
    <property type="protein sequence ID" value="GAB0056521.1"/>
    <property type="molecule type" value="Genomic_DNA"/>
</dbReference>
<evidence type="ECO:0000259" key="9">
    <source>
        <dbReference type="PROSITE" id="PS51379"/>
    </source>
</evidence>
<reference evidence="10 11" key="2">
    <citation type="submission" date="2024-09" db="EMBL/GenBank/DDBJ databases">
        <title>Draft genome sequence of Candidatus Magnetaquicoccaceae bacterium FCR-1.</title>
        <authorList>
            <person name="Shimoshige H."/>
            <person name="Shimamura S."/>
            <person name="Taoka A."/>
            <person name="Kobayashi H."/>
            <person name="Maekawa T."/>
        </authorList>
    </citation>
    <scope>NUCLEOTIDE SEQUENCE [LARGE SCALE GENOMIC DNA]</scope>
    <source>
        <strain evidence="10 11">FCR-1</strain>
    </source>
</reference>
<dbReference type="InterPro" id="IPR004453">
    <property type="entry name" value="QueG"/>
</dbReference>
<feature type="domain" description="4Fe-4S ferredoxin-type" evidence="9">
    <location>
        <begin position="186"/>
        <end position="218"/>
    </location>
</feature>
<dbReference type="InterPro" id="IPR016024">
    <property type="entry name" value="ARM-type_fold"/>
</dbReference>
<dbReference type="SUPFAM" id="SSF48371">
    <property type="entry name" value="ARM repeat"/>
    <property type="match status" value="1"/>
</dbReference>